<keyword evidence="3" id="KW-1185">Reference proteome</keyword>
<dbReference type="EMBL" id="BJCL01000032">
    <property type="protein sequence ID" value="GCL66307.1"/>
    <property type="molecule type" value="Genomic_DNA"/>
</dbReference>
<comment type="caution">
    <text evidence="2">The sequence shown here is derived from an EMBL/GenBank/DDBJ whole genome shotgun (WGS) entry which is preliminary data.</text>
</comment>
<reference evidence="3" key="1">
    <citation type="submission" date="2019-03" db="EMBL/GenBank/DDBJ databases">
        <title>Aquabacterium pictum sp.nov., the first bacteriochlorophyll a-containing freshwater bacterium in the genus Aquabacterium of the class Betaproteobacteria.</title>
        <authorList>
            <person name="Hirose S."/>
            <person name="Tank M."/>
            <person name="Hara E."/>
            <person name="Tamaki H."/>
            <person name="Takaichi S."/>
            <person name="Haruta S."/>
            <person name="Hanada S."/>
        </authorList>
    </citation>
    <scope>NUCLEOTIDE SEQUENCE [LARGE SCALE GENOMIC DNA]</scope>
    <source>
        <strain evidence="3">W35</strain>
    </source>
</reference>
<evidence type="ECO:0000256" key="1">
    <source>
        <dbReference type="SAM" id="MobiDB-lite"/>
    </source>
</evidence>
<dbReference type="AlphaFoldDB" id="A0A480B1T1"/>
<feature type="compositionally biased region" description="Polar residues" evidence="1">
    <location>
        <begin position="94"/>
        <end position="103"/>
    </location>
</feature>
<proteinExistence type="predicted"/>
<gene>
    <name evidence="2" type="ORF">AQPW35_53880</name>
</gene>
<sequence>MATGGFMGGKPIEGQQVMQTRTVTIYTGLRIRVPEHIQRIDTHSTHGWQMRYGQPTLFFSDGQGPGNGPRPALKRATEALRQRIAELPAPTGLQRGTSPNKQNDLPVGISGPILRQRPGRSVPECHFSVNLPRYGGRPLRRSVYIANQNTYSPERYTDALNAALDMRRKAEEQYQLDATAAKRRAAAKL</sequence>
<evidence type="ECO:0000313" key="3">
    <source>
        <dbReference type="Proteomes" id="UP000301751"/>
    </source>
</evidence>
<dbReference type="Proteomes" id="UP000301751">
    <property type="component" value="Unassembled WGS sequence"/>
</dbReference>
<evidence type="ECO:0000313" key="2">
    <source>
        <dbReference type="EMBL" id="GCL66307.1"/>
    </source>
</evidence>
<name>A0A480B1T1_9BURK</name>
<protein>
    <submittedName>
        <fullName evidence="2">Uncharacterized protein</fullName>
    </submittedName>
</protein>
<organism evidence="2 3">
    <name type="scientific">Pseudaquabacterium pictum</name>
    <dbReference type="NCBI Taxonomy" id="2315236"/>
    <lineage>
        <taxon>Bacteria</taxon>
        <taxon>Pseudomonadati</taxon>
        <taxon>Pseudomonadota</taxon>
        <taxon>Betaproteobacteria</taxon>
        <taxon>Burkholderiales</taxon>
        <taxon>Sphaerotilaceae</taxon>
        <taxon>Pseudaquabacterium</taxon>
    </lineage>
</organism>
<accession>A0A480B1T1</accession>
<feature type="region of interest" description="Disordered" evidence="1">
    <location>
        <begin position="88"/>
        <end position="107"/>
    </location>
</feature>